<organism evidence="1 2">
    <name type="scientific">Anisodus tanguticus</name>
    <dbReference type="NCBI Taxonomy" id="243964"/>
    <lineage>
        <taxon>Eukaryota</taxon>
        <taxon>Viridiplantae</taxon>
        <taxon>Streptophyta</taxon>
        <taxon>Embryophyta</taxon>
        <taxon>Tracheophyta</taxon>
        <taxon>Spermatophyta</taxon>
        <taxon>Magnoliopsida</taxon>
        <taxon>eudicotyledons</taxon>
        <taxon>Gunneridae</taxon>
        <taxon>Pentapetalae</taxon>
        <taxon>asterids</taxon>
        <taxon>lamiids</taxon>
        <taxon>Solanales</taxon>
        <taxon>Solanaceae</taxon>
        <taxon>Solanoideae</taxon>
        <taxon>Hyoscyameae</taxon>
        <taxon>Anisodus</taxon>
    </lineage>
</organism>
<protein>
    <submittedName>
        <fullName evidence="1">Uncharacterized protein</fullName>
    </submittedName>
</protein>
<sequence>MEAIAKLVVVEGLPFSFPSSPGFIHYIRDMYNPSFNDFSRSTVKRDVFKFAREY</sequence>
<dbReference type="Proteomes" id="UP001291623">
    <property type="component" value="Unassembled WGS sequence"/>
</dbReference>
<gene>
    <name evidence="1" type="ORF">RND71_019267</name>
</gene>
<reference evidence="1" key="1">
    <citation type="submission" date="2023-12" db="EMBL/GenBank/DDBJ databases">
        <title>Genome assembly of Anisodus tanguticus.</title>
        <authorList>
            <person name="Wang Y.-J."/>
        </authorList>
    </citation>
    <scope>NUCLEOTIDE SEQUENCE</scope>
    <source>
        <strain evidence="1">KB-2021</strain>
        <tissue evidence="1">Leaf</tissue>
    </source>
</reference>
<dbReference type="AlphaFoldDB" id="A0AAE1RZ22"/>
<dbReference type="EMBL" id="JAVYJV010000010">
    <property type="protein sequence ID" value="KAK4360315.1"/>
    <property type="molecule type" value="Genomic_DNA"/>
</dbReference>
<name>A0AAE1RZ22_9SOLA</name>
<accession>A0AAE1RZ22</accession>
<proteinExistence type="predicted"/>
<evidence type="ECO:0000313" key="2">
    <source>
        <dbReference type="Proteomes" id="UP001291623"/>
    </source>
</evidence>
<keyword evidence="2" id="KW-1185">Reference proteome</keyword>
<comment type="caution">
    <text evidence="1">The sequence shown here is derived from an EMBL/GenBank/DDBJ whole genome shotgun (WGS) entry which is preliminary data.</text>
</comment>
<evidence type="ECO:0000313" key="1">
    <source>
        <dbReference type="EMBL" id="KAK4360315.1"/>
    </source>
</evidence>